<dbReference type="Pfam" id="PF12867">
    <property type="entry name" value="DinB_2"/>
    <property type="match status" value="1"/>
</dbReference>
<gene>
    <name evidence="3" type="ORF">ACFSJU_17035</name>
</gene>
<evidence type="ECO:0000259" key="2">
    <source>
        <dbReference type="Pfam" id="PF12867"/>
    </source>
</evidence>
<dbReference type="EMBL" id="JBHUHZ010000003">
    <property type="protein sequence ID" value="MFD2164116.1"/>
    <property type="molecule type" value="Genomic_DNA"/>
</dbReference>
<feature type="signal peptide" evidence="1">
    <location>
        <begin position="1"/>
        <end position="21"/>
    </location>
</feature>
<name>A0ABW4ZR56_9SPHI</name>
<dbReference type="SUPFAM" id="SSF109854">
    <property type="entry name" value="DinB/YfiT-like putative metalloenzymes"/>
    <property type="match status" value="1"/>
</dbReference>
<reference evidence="4" key="1">
    <citation type="journal article" date="2019" name="Int. J. Syst. Evol. Microbiol.">
        <title>The Global Catalogue of Microorganisms (GCM) 10K type strain sequencing project: providing services to taxonomists for standard genome sequencing and annotation.</title>
        <authorList>
            <consortium name="The Broad Institute Genomics Platform"/>
            <consortium name="The Broad Institute Genome Sequencing Center for Infectious Disease"/>
            <person name="Wu L."/>
            <person name="Ma J."/>
        </authorList>
    </citation>
    <scope>NUCLEOTIDE SEQUENCE [LARGE SCALE GENOMIC DNA]</scope>
    <source>
        <strain evidence="4">KCTC 42217</strain>
    </source>
</reference>
<proteinExistence type="predicted"/>
<feature type="domain" description="DinB-like" evidence="2">
    <location>
        <begin position="35"/>
        <end position="189"/>
    </location>
</feature>
<dbReference type="InterPro" id="IPR034660">
    <property type="entry name" value="DinB/YfiT-like"/>
</dbReference>
<keyword evidence="1" id="KW-0732">Signal</keyword>
<dbReference type="Proteomes" id="UP001597387">
    <property type="component" value="Unassembled WGS sequence"/>
</dbReference>
<sequence length="203" mass="22620">MKSKTSLLVAIAFITMSFNNAALTDAERKFASDLLQQTQENLVKKVSGLSAEQLNFKPDTNSWSVAECVEHLAIAENNLFGFSQAALKEPADPSKRKDLIMSDEVLVSKISDRSSKVNTSESLKPSGKFGTYEAALNEFKAKRASNIGYIKTTTDDLRNHYNDFPFGKLDAYQTILLMASHSKRHADQIEEIMNHPNFPKKGK</sequence>
<dbReference type="Gene3D" id="1.20.120.450">
    <property type="entry name" value="dinb family like domain"/>
    <property type="match status" value="1"/>
</dbReference>
<accession>A0ABW4ZR56</accession>
<feature type="chain" id="PRO_5045379699" evidence="1">
    <location>
        <begin position="22"/>
        <end position="203"/>
    </location>
</feature>
<protein>
    <submittedName>
        <fullName evidence="3">DinB family protein</fullName>
    </submittedName>
</protein>
<evidence type="ECO:0000313" key="3">
    <source>
        <dbReference type="EMBL" id="MFD2164116.1"/>
    </source>
</evidence>
<evidence type="ECO:0000313" key="4">
    <source>
        <dbReference type="Proteomes" id="UP001597387"/>
    </source>
</evidence>
<dbReference type="InterPro" id="IPR024775">
    <property type="entry name" value="DinB-like"/>
</dbReference>
<dbReference type="RefSeq" id="WP_255904534.1">
    <property type="nucleotide sequence ID" value="NZ_JAFMZO010000004.1"/>
</dbReference>
<organism evidence="3 4">
    <name type="scientific">Paradesertivirga mongoliensis</name>
    <dbReference type="NCBI Taxonomy" id="2100740"/>
    <lineage>
        <taxon>Bacteria</taxon>
        <taxon>Pseudomonadati</taxon>
        <taxon>Bacteroidota</taxon>
        <taxon>Sphingobacteriia</taxon>
        <taxon>Sphingobacteriales</taxon>
        <taxon>Sphingobacteriaceae</taxon>
        <taxon>Paradesertivirga</taxon>
    </lineage>
</organism>
<keyword evidence="4" id="KW-1185">Reference proteome</keyword>
<evidence type="ECO:0000256" key="1">
    <source>
        <dbReference type="SAM" id="SignalP"/>
    </source>
</evidence>
<comment type="caution">
    <text evidence="3">The sequence shown here is derived from an EMBL/GenBank/DDBJ whole genome shotgun (WGS) entry which is preliminary data.</text>
</comment>